<evidence type="ECO:0000259" key="16">
    <source>
        <dbReference type="Pfam" id="PF19349"/>
    </source>
</evidence>
<keyword evidence="13" id="KW-0325">Glycoprotein</keyword>
<proteinExistence type="predicted"/>
<dbReference type="InterPro" id="IPR043538">
    <property type="entry name" value="XYLT"/>
</dbReference>
<dbReference type="PANTHER" id="PTHR46025:SF3">
    <property type="entry name" value="XYLOSYLTRANSFERASE OXT"/>
    <property type="match status" value="1"/>
</dbReference>
<organism evidence="17 18">
    <name type="scientific">Paracoccus sanguinis</name>
    <dbReference type="NCBI Taxonomy" id="1545044"/>
    <lineage>
        <taxon>Bacteria</taxon>
        <taxon>Pseudomonadati</taxon>
        <taxon>Pseudomonadota</taxon>
        <taxon>Alphaproteobacteria</taxon>
        <taxon>Rhodobacterales</taxon>
        <taxon>Paracoccaceae</taxon>
        <taxon>Paracoccus</taxon>
    </lineage>
</organism>
<evidence type="ECO:0000256" key="1">
    <source>
        <dbReference type="ARBA" id="ARBA00004323"/>
    </source>
</evidence>
<evidence type="ECO:0000256" key="12">
    <source>
        <dbReference type="ARBA" id="ARBA00023157"/>
    </source>
</evidence>
<evidence type="ECO:0000256" key="13">
    <source>
        <dbReference type="ARBA" id="ARBA00023180"/>
    </source>
</evidence>
<reference evidence="18" key="1">
    <citation type="submission" date="2016-10" db="EMBL/GenBank/DDBJ databases">
        <authorList>
            <person name="Varghese N."/>
            <person name="Submissions S."/>
        </authorList>
    </citation>
    <scope>NUCLEOTIDE SEQUENCE [LARGE SCALE GENOMIC DNA]</scope>
    <source>
        <strain evidence="18">DSM 29303</strain>
    </source>
</reference>
<dbReference type="GO" id="GO:0015012">
    <property type="term" value="P:heparan sulfate proteoglycan biosynthetic process"/>
    <property type="evidence" value="ECO:0007669"/>
    <property type="project" value="TreeGrafter"/>
</dbReference>
<keyword evidence="8" id="KW-0735">Signal-anchor</keyword>
<keyword evidence="12" id="KW-1015">Disulfide bond</keyword>
<dbReference type="PANTHER" id="PTHR46025">
    <property type="entry name" value="XYLOSYLTRANSFERASE OXT"/>
    <property type="match status" value="1"/>
</dbReference>
<dbReference type="GO" id="GO:0046872">
    <property type="term" value="F:metal ion binding"/>
    <property type="evidence" value="ECO:0007669"/>
    <property type="project" value="UniProtKB-KW"/>
</dbReference>
<feature type="compositionally biased region" description="Basic and acidic residues" evidence="15">
    <location>
        <begin position="598"/>
        <end position="609"/>
    </location>
</feature>
<evidence type="ECO:0000256" key="8">
    <source>
        <dbReference type="ARBA" id="ARBA00022968"/>
    </source>
</evidence>
<evidence type="ECO:0000313" key="17">
    <source>
        <dbReference type="EMBL" id="SDW94300.1"/>
    </source>
</evidence>
<keyword evidence="6" id="KW-0479">Metal-binding</keyword>
<keyword evidence="18" id="KW-1185">Reference proteome</keyword>
<keyword evidence="4" id="KW-0808">Transferase</keyword>
<evidence type="ECO:0000256" key="4">
    <source>
        <dbReference type="ARBA" id="ARBA00022679"/>
    </source>
</evidence>
<evidence type="ECO:0000256" key="2">
    <source>
        <dbReference type="ARBA" id="ARBA00004648"/>
    </source>
</evidence>
<dbReference type="OrthoDB" id="7943907at2"/>
<evidence type="ECO:0000256" key="5">
    <source>
        <dbReference type="ARBA" id="ARBA00022692"/>
    </source>
</evidence>
<dbReference type="GO" id="GO:0050650">
    <property type="term" value="P:chondroitin sulfate proteoglycan biosynthetic process"/>
    <property type="evidence" value="ECO:0007669"/>
    <property type="project" value="TreeGrafter"/>
</dbReference>
<evidence type="ECO:0000256" key="3">
    <source>
        <dbReference type="ARBA" id="ARBA00022676"/>
    </source>
</evidence>
<dbReference type="Pfam" id="PF02485">
    <property type="entry name" value="Branch"/>
    <property type="match status" value="1"/>
</dbReference>
<dbReference type="InterPro" id="IPR045971">
    <property type="entry name" value="DUF5927"/>
</dbReference>
<evidence type="ECO:0000256" key="15">
    <source>
        <dbReference type="SAM" id="MobiDB-lite"/>
    </source>
</evidence>
<name>A0A1H2XNB2_9RHOB</name>
<dbReference type="Pfam" id="PF19349">
    <property type="entry name" value="DUF5927"/>
    <property type="match status" value="1"/>
</dbReference>
<keyword evidence="3" id="KW-0328">Glycosyltransferase</keyword>
<dbReference type="STRING" id="1545044.SAMN05444276_102574"/>
<evidence type="ECO:0000256" key="9">
    <source>
        <dbReference type="ARBA" id="ARBA00022989"/>
    </source>
</evidence>
<evidence type="ECO:0000256" key="11">
    <source>
        <dbReference type="ARBA" id="ARBA00023136"/>
    </source>
</evidence>
<keyword evidence="11" id="KW-0472">Membrane</keyword>
<sequence>MSGPVRAGSAIIPRPSRGATVSALPVRDGWVGAPANAAVRLGVVMLCHDRLPLAARMARIWAEGGACVAMHVDAKAPEAELAGMQAELADLPITFAPRRGCSWGTFSLVAATQDAVAALLAAHPDLTHVLLVSGACLPLRPVHELRLFLARDPDADHIESVNVRDVDWTVGGLSEERFTLHFPLAFRQNRKLFDRMVAWQRRLGLRRSLPQGVAPHIGSQWWCLTARTLRAILSDPRRAEFDRYFRHVWIPDESYFQTLARRHSVTIESRSLTLAKFDSNGKPYVFYDDHQALLENSRIFVARKIWPGAHGLYAAFPMAAEGEAQHDEPDTERIEALLDRAAQRRRTGRPGLYMQSRFPRKDAENGKTSQPYAVVYGLGDVFVGLRGWLAAASRREVHGHLLSNDEIEFASGEAVGPGALSANPRLRNIDPQGFLTSLIRSSGPMPTFLYAPRDHQGLNWFMATDPNARMFVLTGAWLVPLLQSGMPFDDIRRIAARLQRAEAEYLKILDSVWVKAQVRRWVLTDMISAPDEPLAELIQTLRPEWGDRLPPPPGVQDLTGAADLLTRLRNAGLKPRGMGNARLLRGLGETAPPAPDPRAARERWRGLAS</sequence>
<keyword evidence="9" id="KW-1133">Transmembrane helix</keyword>
<keyword evidence="7" id="KW-0256">Endoplasmic reticulum</keyword>
<comment type="subcellular location">
    <subcellularLocation>
        <location evidence="2">Endoplasmic reticulum membrane</location>
        <topology evidence="2">Single-pass type II membrane protein</topology>
    </subcellularLocation>
    <subcellularLocation>
        <location evidence="1">Golgi apparatus membrane</location>
        <topology evidence="1">Single-pass type II membrane protein</topology>
    </subcellularLocation>
</comment>
<dbReference type="EMBL" id="FNNA01000002">
    <property type="protein sequence ID" value="SDW94300.1"/>
    <property type="molecule type" value="Genomic_DNA"/>
</dbReference>
<evidence type="ECO:0000256" key="7">
    <source>
        <dbReference type="ARBA" id="ARBA00022824"/>
    </source>
</evidence>
<keyword evidence="5" id="KW-0812">Transmembrane</keyword>
<gene>
    <name evidence="17" type="ORF">SAMN05444276_102574</name>
</gene>
<evidence type="ECO:0000313" key="18">
    <source>
        <dbReference type="Proteomes" id="UP000182944"/>
    </source>
</evidence>
<evidence type="ECO:0000256" key="14">
    <source>
        <dbReference type="ARBA" id="ARBA00042865"/>
    </source>
</evidence>
<dbReference type="InterPro" id="IPR003406">
    <property type="entry name" value="Glyco_trans_14"/>
</dbReference>
<protein>
    <recommendedName>
        <fullName evidence="14">Peptide O-xylosyltransferase</fullName>
    </recommendedName>
</protein>
<dbReference type="RefSeq" id="WP_081969034.1">
    <property type="nucleotide sequence ID" value="NZ_FNNA01000002.1"/>
</dbReference>
<evidence type="ECO:0000256" key="6">
    <source>
        <dbReference type="ARBA" id="ARBA00022723"/>
    </source>
</evidence>
<dbReference type="GO" id="GO:0030158">
    <property type="term" value="F:protein xylosyltransferase activity"/>
    <property type="evidence" value="ECO:0007669"/>
    <property type="project" value="InterPro"/>
</dbReference>
<feature type="domain" description="DUF5927" evidence="16">
    <location>
        <begin position="303"/>
        <end position="582"/>
    </location>
</feature>
<feature type="region of interest" description="Disordered" evidence="15">
    <location>
        <begin position="585"/>
        <end position="609"/>
    </location>
</feature>
<dbReference type="AlphaFoldDB" id="A0A1H2XNB2"/>
<dbReference type="GO" id="GO:0016020">
    <property type="term" value="C:membrane"/>
    <property type="evidence" value="ECO:0007669"/>
    <property type="project" value="InterPro"/>
</dbReference>
<evidence type="ECO:0000256" key="10">
    <source>
        <dbReference type="ARBA" id="ARBA00023034"/>
    </source>
</evidence>
<dbReference type="Proteomes" id="UP000182944">
    <property type="component" value="Unassembled WGS sequence"/>
</dbReference>
<keyword evidence="10" id="KW-0333">Golgi apparatus</keyword>
<accession>A0A1H2XNB2</accession>